<keyword evidence="2" id="KW-0573">Peptidoglycan synthesis</keyword>
<dbReference type="EMBL" id="JACJHR010000004">
    <property type="protein sequence ID" value="MBB2498423.1"/>
    <property type="molecule type" value="Genomic_DNA"/>
</dbReference>
<evidence type="ECO:0000256" key="2">
    <source>
        <dbReference type="HAMAP-Rule" id="MF_02213"/>
    </source>
</evidence>
<reference evidence="4 7" key="2">
    <citation type="submission" date="2020-08" db="EMBL/GenBank/DDBJ databases">
        <title>Amycolatopsis echigonensis JCM 21831.</title>
        <authorList>
            <person name="Tedsree N."/>
            <person name="Kuncharoen N."/>
            <person name="Likhitwitayawuid K."/>
            <person name="Tanasupawat S."/>
        </authorList>
    </citation>
    <scope>NUCLEOTIDE SEQUENCE [LARGE SCALE GENOMIC DNA]</scope>
    <source>
        <strain evidence="4 7">JCM 21831</strain>
    </source>
</reference>
<feature type="active site" evidence="2">
    <location>
        <position position="190"/>
    </location>
</feature>
<dbReference type="GO" id="GO:0009252">
    <property type="term" value="P:peptidoglycan biosynthetic process"/>
    <property type="evidence" value="ECO:0007669"/>
    <property type="project" value="UniProtKB-UniRule"/>
</dbReference>
<dbReference type="UniPathway" id="UPA00219"/>
<comment type="similarity">
    <text evidence="2">Belongs to the CobB/CobQ family. GatD subfamily.</text>
</comment>
<keyword evidence="6" id="KW-1185">Reference proteome</keyword>
<gene>
    <name evidence="2" type="primary">gatD</name>
    <name evidence="5" type="ORF">ATK30_6394</name>
    <name evidence="4" type="ORF">H5411_04645</name>
</gene>
<keyword evidence="2" id="KW-0436">Ligase</keyword>
<dbReference type="Pfam" id="PF07685">
    <property type="entry name" value="GATase_3"/>
    <property type="match status" value="1"/>
</dbReference>
<dbReference type="Proteomes" id="UP000233750">
    <property type="component" value="Unassembled WGS sequence"/>
</dbReference>
<dbReference type="CDD" id="cd01750">
    <property type="entry name" value="GATase1_CobQ"/>
    <property type="match status" value="1"/>
</dbReference>
<dbReference type="InterPro" id="IPR043702">
    <property type="entry name" value="Lipid_II_synth_GatD"/>
</dbReference>
<dbReference type="PANTHER" id="PTHR21343">
    <property type="entry name" value="DETHIOBIOTIN SYNTHETASE"/>
    <property type="match status" value="1"/>
</dbReference>
<dbReference type="GO" id="GO:0009236">
    <property type="term" value="P:cobalamin biosynthetic process"/>
    <property type="evidence" value="ECO:0007669"/>
    <property type="project" value="InterPro"/>
</dbReference>
<evidence type="ECO:0000313" key="5">
    <source>
        <dbReference type="EMBL" id="PKV95472.1"/>
    </source>
</evidence>
<accession>A0A8E2B2P1</accession>
<proteinExistence type="inferred from homology"/>
<dbReference type="PROSITE" id="PS51274">
    <property type="entry name" value="GATASE_COBBQ"/>
    <property type="match status" value="1"/>
</dbReference>
<dbReference type="GO" id="GO:0008360">
    <property type="term" value="P:regulation of cell shape"/>
    <property type="evidence" value="ECO:0007669"/>
    <property type="project" value="UniProtKB-KW"/>
</dbReference>
<dbReference type="SUPFAM" id="SSF52317">
    <property type="entry name" value="Class I glutamine amidotransferase-like"/>
    <property type="match status" value="1"/>
</dbReference>
<dbReference type="EC" id="6.3.5.13" evidence="2"/>
<accession>A0A2N3WNN6</accession>
<comment type="catalytic activity">
    <reaction evidence="2">
        <text>beta-D-GlcNAc-(1-&gt;4)-Mur2Ac(oyl-L-Ala-gamma-D-Glu-L-Lys-D-Ala-D-Ala)-di-trans,octa-cis-undecaprenyl diphosphate + L-glutamine + ATP + H2O = beta-D-GlcNAc-(1-&gt;4)-Mur2Ac(oyl-L-Ala-D-isoglutaminyl-L-Lys-D-Ala-D-Ala)-di-trans,octa-cis-undecaprenyl diphosphate + L-glutamate + ADP + phosphate + H(+)</text>
        <dbReference type="Rhea" id="RHEA:57928"/>
        <dbReference type="ChEBI" id="CHEBI:15377"/>
        <dbReference type="ChEBI" id="CHEBI:15378"/>
        <dbReference type="ChEBI" id="CHEBI:29985"/>
        <dbReference type="ChEBI" id="CHEBI:30616"/>
        <dbReference type="ChEBI" id="CHEBI:43474"/>
        <dbReference type="ChEBI" id="CHEBI:58359"/>
        <dbReference type="ChEBI" id="CHEBI:60033"/>
        <dbReference type="ChEBI" id="CHEBI:62233"/>
        <dbReference type="ChEBI" id="CHEBI:456216"/>
        <dbReference type="EC" id="6.3.5.13"/>
    </reaction>
</comment>
<evidence type="ECO:0000313" key="6">
    <source>
        <dbReference type="Proteomes" id="UP000233750"/>
    </source>
</evidence>
<comment type="function">
    <text evidence="2">The lipid II isoglutaminyl synthase complex catalyzes the formation of alpha-D-isoglutamine in the cell wall lipid II stem peptide. The GatD subunit catalyzes the hydrolysis of glutamine to glutamate and ammonia. The resulting ammonia molecule is channeled to the active site of MurT.</text>
</comment>
<name>A0A2N3WNN6_9PSEU</name>
<dbReference type="HAMAP" id="MF_02213">
    <property type="entry name" value="Lipid_II_synth_GatD"/>
    <property type="match status" value="1"/>
</dbReference>
<keyword evidence="2" id="KW-0961">Cell wall biogenesis/degradation</keyword>
<organism evidence="5 6">
    <name type="scientific">Amycolatopsis echigonensis</name>
    <dbReference type="NCBI Taxonomy" id="2576905"/>
    <lineage>
        <taxon>Bacteria</taxon>
        <taxon>Bacillati</taxon>
        <taxon>Actinomycetota</taxon>
        <taxon>Actinomycetes</taxon>
        <taxon>Pseudonocardiales</taxon>
        <taxon>Pseudonocardiaceae</taxon>
        <taxon>Amycolatopsis</taxon>
    </lineage>
</organism>
<dbReference type="GO" id="GO:0004359">
    <property type="term" value="F:glutaminase activity"/>
    <property type="evidence" value="ECO:0007669"/>
    <property type="project" value="UniProtKB-UniRule"/>
</dbReference>
<reference evidence="5 6" key="1">
    <citation type="submission" date="2017-12" db="EMBL/GenBank/DDBJ databases">
        <title>Sequencing the genomes of 1000 Actinobacteria strains.</title>
        <authorList>
            <person name="Klenk H.-P."/>
        </authorList>
    </citation>
    <scope>NUCLEOTIDE SEQUENCE [LARGE SCALE GENOMIC DNA]</scope>
    <source>
        <strain evidence="5 6">DSM 45165</strain>
    </source>
</reference>
<dbReference type="GO" id="GO:0140282">
    <property type="term" value="F:carbon-nitrogen ligase activity on lipid II"/>
    <property type="evidence" value="ECO:0007669"/>
    <property type="project" value="UniProtKB-UniRule"/>
</dbReference>
<keyword evidence="1 2" id="KW-0315">Glutamine amidotransferase</keyword>
<dbReference type="AlphaFoldDB" id="A0A2N3WNN6"/>
<protein>
    <recommendedName>
        <fullName evidence="2">Lipid II isoglutaminyl synthase (glutamine-hydrolyzing) subunit GatD</fullName>
        <ecNumber evidence="2">6.3.5.13</ecNumber>
    </recommendedName>
    <alternativeName>
        <fullName evidence="2">Lipid II isoglutaminyl synthase glutaminase subunit</fullName>
        <ecNumber evidence="2">3.5.1.2</ecNumber>
    </alternativeName>
</protein>
<dbReference type="InterPro" id="IPR011698">
    <property type="entry name" value="GATase_3"/>
</dbReference>
<evidence type="ECO:0000313" key="7">
    <source>
        <dbReference type="Proteomes" id="UP000550260"/>
    </source>
</evidence>
<dbReference type="EMBL" id="PJMY01000003">
    <property type="protein sequence ID" value="PKV95472.1"/>
    <property type="molecule type" value="Genomic_DNA"/>
</dbReference>
<dbReference type="InterPro" id="IPR033949">
    <property type="entry name" value="CobQ_GATase1"/>
</dbReference>
<comment type="pathway">
    <text evidence="2">Cell wall biogenesis; peptidoglycan biosynthesis.</text>
</comment>
<dbReference type="GO" id="GO:0071555">
    <property type="term" value="P:cell wall organization"/>
    <property type="evidence" value="ECO:0007669"/>
    <property type="project" value="UniProtKB-KW"/>
</dbReference>
<dbReference type="InterPro" id="IPR029062">
    <property type="entry name" value="Class_I_gatase-like"/>
</dbReference>
<keyword evidence="2" id="KW-0133">Cell shape</keyword>
<comment type="subunit">
    <text evidence="2">Forms a heterodimer with MurT.</text>
</comment>
<feature type="active site" description="Nucleophile" evidence="2">
    <location>
        <position position="94"/>
    </location>
</feature>
<dbReference type="PANTHER" id="PTHR21343:SF9">
    <property type="entry name" value="LIPID II ISOGLUTAMINYL SYNTHASE (GLUTAMINE-HYDROLYZING) SUBUNIT GATD"/>
    <property type="match status" value="1"/>
</dbReference>
<comment type="caution">
    <text evidence="5">The sequence shown here is derived from an EMBL/GenBank/DDBJ whole genome shotgun (WGS) entry which is preliminary data.</text>
</comment>
<dbReference type="RefSeq" id="WP_101438572.1">
    <property type="nucleotide sequence ID" value="NZ_JACJHR010000004.1"/>
</dbReference>
<evidence type="ECO:0000313" key="4">
    <source>
        <dbReference type="EMBL" id="MBB2498423.1"/>
    </source>
</evidence>
<evidence type="ECO:0000256" key="1">
    <source>
        <dbReference type="ARBA" id="ARBA00022962"/>
    </source>
</evidence>
<comment type="catalytic activity">
    <reaction evidence="2">
        <text>L-glutamine + H2O = L-glutamate + NH4(+)</text>
        <dbReference type="Rhea" id="RHEA:15889"/>
        <dbReference type="ChEBI" id="CHEBI:15377"/>
        <dbReference type="ChEBI" id="CHEBI:28938"/>
        <dbReference type="ChEBI" id="CHEBI:29985"/>
        <dbReference type="ChEBI" id="CHEBI:58359"/>
        <dbReference type="EC" id="3.5.1.2"/>
    </reaction>
</comment>
<dbReference type="Gene3D" id="3.40.50.880">
    <property type="match status" value="1"/>
</dbReference>
<keyword evidence="2" id="KW-0378">Hydrolase</keyword>
<feature type="domain" description="CobB/CobQ-like glutamine amidotransferase" evidence="3">
    <location>
        <begin position="9"/>
        <end position="197"/>
    </location>
</feature>
<evidence type="ECO:0000259" key="3">
    <source>
        <dbReference type="Pfam" id="PF07685"/>
    </source>
</evidence>
<feature type="binding site" evidence="2">
    <location>
        <position position="128"/>
    </location>
    <ligand>
        <name>substrate</name>
    </ligand>
</feature>
<dbReference type="OrthoDB" id="9782045at2"/>
<dbReference type="Proteomes" id="UP000550260">
    <property type="component" value="Unassembled WGS sequence"/>
</dbReference>
<dbReference type="EC" id="3.5.1.2" evidence="2"/>
<sequence length="247" mass="25530">MRESVARVGLVLPEILGTYGDSGNATVLVQRLRWRGIPAAVTEIGHNTPIPSSLDLYLLGGGEDAAQELAASRLRRDPGLRLAVARGAAVLGVCAGLQILGCGFAAGAGSWQAGTGLLDLTTVPGRCRSVGEIVVRAGSGIGLLTGFENHLGRTRLGPDCQPLGSIVTGSGNGDGTDGAVAGKVVATYLHGPVLARNPALADFLLSSALATTLCPLPLPEVDTMREERMRAAGCRRTRLGRMAFSRR</sequence>